<keyword evidence="2" id="KW-1185">Reference proteome</keyword>
<feature type="non-terminal residue" evidence="1">
    <location>
        <position position="1"/>
    </location>
</feature>
<accession>A0A392RPA5</accession>
<feature type="non-terminal residue" evidence="1">
    <location>
        <position position="87"/>
    </location>
</feature>
<comment type="caution">
    <text evidence="1">The sequence shown here is derived from an EMBL/GenBank/DDBJ whole genome shotgun (WGS) entry which is preliminary data.</text>
</comment>
<reference evidence="1 2" key="1">
    <citation type="journal article" date="2018" name="Front. Plant Sci.">
        <title>Red Clover (Trifolium pratense) and Zigzag Clover (T. medium) - A Picture of Genomic Similarities and Differences.</title>
        <authorList>
            <person name="Dluhosova J."/>
            <person name="Istvanek J."/>
            <person name="Nedelnik J."/>
            <person name="Repkova J."/>
        </authorList>
    </citation>
    <scope>NUCLEOTIDE SEQUENCE [LARGE SCALE GENOMIC DNA]</scope>
    <source>
        <strain evidence="2">cv. 10/8</strain>
        <tissue evidence="1">Leaf</tissue>
    </source>
</reference>
<evidence type="ECO:0000313" key="2">
    <source>
        <dbReference type="Proteomes" id="UP000265520"/>
    </source>
</evidence>
<sequence length="87" mass="10052">KILVIEYKNDDILAPSHGFDEKHIDTLLKENTGRRSKQQLADIAAASTPAVTSDVGVEMLCKLQKDMQTYWSWNDKFATWMENQFIY</sequence>
<dbReference type="AlphaFoldDB" id="A0A392RPA5"/>
<dbReference type="EMBL" id="LXQA010250058">
    <property type="protein sequence ID" value="MCI37934.1"/>
    <property type="molecule type" value="Genomic_DNA"/>
</dbReference>
<name>A0A392RPA5_9FABA</name>
<organism evidence="1 2">
    <name type="scientific">Trifolium medium</name>
    <dbReference type="NCBI Taxonomy" id="97028"/>
    <lineage>
        <taxon>Eukaryota</taxon>
        <taxon>Viridiplantae</taxon>
        <taxon>Streptophyta</taxon>
        <taxon>Embryophyta</taxon>
        <taxon>Tracheophyta</taxon>
        <taxon>Spermatophyta</taxon>
        <taxon>Magnoliopsida</taxon>
        <taxon>eudicotyledons</taxon>
        <taxon>Gunneridae</taxon>
        <taxon>Pentapetalae</taxon>
        <taxon>rosids</taxon>
        <taxon>fabids</taxon>
        <taxon>Fabales</taxon>
        <taxon>Fabaceae</taxon>
        <taxon>Papilionoideae</taxon>
        <taxon>50 kb inversion clade</taxon>
        <taxon>NPAAA clade</taxon>
        <taxon>Hologalegina</taxon>
        <taxon>IRL clade</taxon>
        <taxon>Trifolieae</taxon>
        <taxon>Trifolium</taxon>
    </lineage>
</organism>
<protein>
    <submittedName>
        <fullName evidence="1">Uncharacterized protein</fullName>
    </submittedName>
</protein>
<proteinExistence type="predicted"/>
<dbReference type="Proteomes" id="UP000265520">
    <property type="component" value="Unassembled WGS sequence"/>
</dbReference>
<evidence type="ECO:0000313" key="1">
    <source>
        <dbReference type="EMBL" id="MCI37934.1"/>
    </source>
</evidence>